<dbReference type="EMBL" id="KZ996519">
    <property type="protein sequence ID" value="RKO88728.1"/>
    <property type="molecule type" value="Genomic_DNA"/>
</dbReference>
<dbReference type="AlphaFoldDB" id="A0A4P9WC14"/>
<accession>A0A4P9WC14</accession>
<gene>
    <name evidence="1" type="ORF">BDK51DRAFT_28708</name>
</gene>
<evidence type="ECO:0000313" key="2">
    <source>
        <dbReference type="Proteomes" id="UP000269721"/>
    </source>
</evidence>
<evidence type="ECO:0000313" key="1">
    <source>
        <dbReference type="EMBL" id="RKO88728.1"/>
    </source>
</evidence>
<proteinExistence type="predicted"/>
<reference evidence="2" key="1">
    <citation type="journal article" date="2018" name="Nat. Microbiol.">
        <title>Leveraging single-cell genomics to expand the fungal tree of life.</title>
        <authorList>
            <person name="Ahrendt S.R."/>
            <person name="Quandt C.A."/>
            <person name="Ciobanu D."/>
            <person name="Clum A."/>
            <person name="Salamov A."/>
            <person name="Andreopoulos B."/>
            <person name="Cheng J.F."/>
            <person name="Woyke T."/>
            <person name="Pelin A."/>
            <person name="Henrissat B."/>
            <person name="Reynolds N.K."/>
            <person name="Benny G.L."/>
            <person name="Smith M.E."/>
            <person name="James T.Y."/>
            <person name="Grigoriev I.V."/>
        </authorList>
    </citation>
    <scope>NUCLEOTIDE SEQUENCE [LARGE SCALE GENOMIC DNA]</scope>
</reference>
<sequence>MRRVESCEKDFAQYLEWSTGAGGEAGARGLCLGKEVKDHKLRVLQTQQACWSHGNTKFSTSGTGQSLRVVHQFSGGSSLPQAQLSPMCILTKTVGGMVQVAPTIQPKILQEHIGGSRDVDVRVTAARWLTRCGKTEAAGDKVESYGCVQAYIDKVWADERVEGFSSIEESRDMDKDCLGLSMQQAISCFGDARSPGHVRVGCCDWTLYLGCHLPSFPRSYLPYLIPLLANNGTSIEITLCKNILPLAYALLCGEEANNWQLFSSVLHGNSYACNGNFLHFLGPRERAAGLG</sequence>
<name>A0A4P9WC14_9FUNG</name>
<keyword evidence="2" id="KW-1185">Reference proteome</keyword>
<organism evidence="1 2">
    <name type="scientific">Blyttiomyces helicus</name>
    <dbReference type="NCBI Taxonomy" id="388810"/>
    <lineage>
        <taxon>Eukaryota</taxon>
        <taxon>Fungi</taxon>
        <taxon>Fungi incertae sedis</taxon>
        <taxon>Chytridiomycota</taxon>
        <taxon>Chytridiomycota incertae sedis</taxon>
        <taxon>Chytridiomycetes</taxon>
        <taxon>Chytridiomycetes incertae sedis</taxon>
        <taxon>Blyttiomyces</taxon>
    </lineage>
</organism>
<protein>
    <submittedName>
        <fullName evidence="1">Uncharacterized protein</fullName>
    </submittedName>
</protein>
<dbReference type="Proteomes" id="UP000269721">
    <property type="component" value="Unassembled WGS sequence"/>
</dbReference>